<keyword evidence="5" id="KW-1185">Reference proteome</keyword>
<keyword evidence="2" id="KW-0539">Nucleus</keyword>
<feature type="compositionally biased region" description="Polar residues" evidence="4">
    <location>
        <begin position="45"/>
        <end position="71"/>
    </location>
</feature>
<reference evidence="6" key="1">
    <citation type="submission" date="2025-08" db="UniProtKB">
        <authorList>
            <consortium name="RefSeq"/>
        </authorList>
    </citation>
    <scope>IDENTIFICATION</scope>
    <source>
        <strain evidence="6">15112-1751.03</strain>
        <tissue evidence="6">Whole Adult</tissue>
    </source>
</reference>
<gene>
    <name evidence="6" type="primary">LOC117566910</name>
</gene>
<dbReference type="InterPro" id="IPR052464">
    <property type="entry name" value="Synovial_Prolif_Regulator"/>
</dbReference>
<protein>
    <submittedName>
        <fullName evidence="6">Protein saal1</fullName>
    </submittedName>
</protein>
<dbReference type="PANTHER" id="PTHR23424">
    <property type="entry name" value="SERUM AMYLOID A"/>
    <property type="match status" value="1"/>
</dbReference>
<dbReference type="RefSeq" id="XP_034102421.1">
    <property type="nucleotide sequence ID" value="XM_034246530.2"/>
</dbReference>
<dbReference type="PANTHER" id="PTHR23424:SF23">
    <property type="entry name" value="PROTEIN SAAL1"/>
    <property type="match status" value="1"/>
</dbReference>
<organism evidence="5 6">
    <name type="scientific">Drosophila albomicans</name>
    <name type="common">Fruit fly</name>
    <dbReference type="NCBI Taxonomy" id="7291"/>
    <lineage>
        <taxon>Eukaryota</taxon>
        <taxon>Metazoa</taxon>
        <taxon>Ecdysozoa</taxon>
        <taxon>Arthropoda</taxon>
        <taxon>Hexapoda</taxon>
        <taxon>Insecta</taxon>
        <taxon>Pterygota</taxon>
        <taxon>Neoptera</taxon>
        <taxon>Endopterygota</taxon>
        <taxon>Diptera</taxon>
        <taxon>Brachycera</taxon>
        <taxon>Muscomorpha</taxon>
        <taxon>Ephydroidea</taxon>
        <taxon>Drosophilidae</taxon>
        <taxon>Drosophila</taxon>
    </lineage>
</organism>
<dbReference type="GeneID" id="117566910"/>
<dbReference type="OrthoDB" id="2156856at2759"/>
<evidence type="ECO:0000256" key="3">
    <source>
        <dbReference type="ARBA" id="ARBA00038401"/>
    </source>
</evidence>
<feature type="compositionally biased region" description="Basic and acidic residues" evidence="4">
    <location>
        <begin position="11"/>
        <end position="21"/>
    </location>
</feature>
<evidence type="ECO:0000256" key="1">
    <source>
        <dbReference type="ARBA" id="ARBA00004123"/>
    </source>
</evidence>
<comment type="subcellular location">
    <subcellularLocation>
        <location evidence="1">Nucleus</location>
    </subcellularLocation>
</comment>
<evidence type="ECO:0000256" key="4">
    <source>
        <dbReference type="SAM" id="MobiDB-lite"/>
    </source>
</evidence>
<evidence type="ECO:0000256" key="2">
    <source>
        <dbReference type="ARBA" id="ARBA00023242"/>
    </source>
</evidence>
<comment type="similarity">
    <text evidence="3">Belongs to the SAAL1 family.</text>
</comment>
<sequence>MPTEPTETNQPEEKMTKEDVNSSKPENVAASAVVSNDSDILPQRNEASVNVLSNSARNDTNNSASNSPPHQLDEIQNTEDAVDAADAVDGVDADENELLRRMRADAVDNTMYSKKFILQTMMTLSQLPPQTPLETELEDELCKLWDMSVSKEVVDFLLLNDAIDVIITAIEASEDVRLYEILVGLLGNMCAQVECVEQLTSNPEWVELLLRLCTCMDTCMLLQLMRVYQYVMAHVVTGKEQLGIDWYICFAACDSSAKNLGFILQQCISEELLVAALKAINAVLASCAMVEEESSQTDLNLKPFAEVFLVQELVDGVNNAFMRLMRDDLAKQAEELGDATASAANVATTDEEDDEDESGVPKITCDIEIIQTYLNICTILVQLPEAQLSMASHTANIMCCLTRILIFLQQPTQLHPLGERQEEYLEDMAHICSCLKYCYDKEMFENLLSVWLTLRQHIEDYAEYDENDFEAFEDESRSQYEDNAFKLLRLLAHMLITVDHDVMVNDIAHLDAMKTELLRCALQEDVLLQRAHQRLNLIINDAAGQAK</sequence>
<proteinExistence type="inferred from homology"/>
<dbReference type="GO" id="GO:0005654">
    <property type="term" value="C:nucleoplasm"/>
    <property type="evidence" value="ECO:0007669"/>
    <property type="project" value="TreeGrafter"/>
</dbReference>
<evidence type="ECO:0000313" key="5">
    <source>
        <dbReference type="Proteomes" id="UP000515160"/>
    </source>
</evidence>
<evidence type="ECO:0000313" key="6">
    <source>
        <dbReference type="RefSeq" id="XP_034102421.1"/>
    </source>
</evidence>
<dbReference type="AlphaFoldDB" id="A0A6P8WFK2"/>
<name>A0A6P8WFK2_DROAB</name>
<dbReference type="Proteomes" id="UP000515160">
    <property type="component" value="Chromosome 3"/>
</dbReference>
<feature type="region of interest" description="Disordered" evidence="4">
    <location>
        <begin position="1"/>
        <end position="71"/>
    </location>
</feature>
<accession>A0A6P8WFK2</accession>